<dbReference type="EMBL" id="BBLT01000002">
    <property type="protein sequence ID" value="GAL83864.1"/>
    <property type="molecule type" value="Genomic_DNA"/>
</dbReference>
<protein>
    <submittedName>
        <fullName evidence="2">Uncharacterized protein</fullName>
    </submittedName>
</protein>
<keyword evidence="1" id="KW-0812">Transmembrane</keyword>
<keyword evidence="3" id="KW-1185">Reference proteome</keyword>
<comment type="caution">
    <text evidence="2">The sequence shown here is derived from an EMBL/GenBank/DDBJ whole genome shotgun (WGS) entry which is preliminary data.</text>
</comment>
<dbReference type="RefSeq" id="WP_045459566.1">
    <property type="nucleotide sequence ID" value="NZ_BBLT01000002.1"/>
</dbReference>
<feature type="transmembrane region" description="Helical" evidence="1">
    <location>
        <begin position="56"/>
        <end position="78"/>
    </location>
</feature>
<organism evidence="2 3">
    <name type="scientific">Sporocytophaga myxococcoides</name>
    <dbReference type="NCBI Taxonomy" id="153721"/>
    <lineage>
        <taxon>Bacteria</taxon>
        <taxon>Pseudomonadati</taxon>
        <taxon>Bacteroidota</taxon>
        <taxon>Cytophagia</taxon>
        <taxon>Cytophagales</taxon>
        <taxon>Cytophagaceae</taxon>
        <taxon>Sporocytophaga</taxon>
    </lineage>
</organism>
<feature type="transmembrane region" description="Helical" evidence="1">
    <location>
        <begin position="153"/>
        <end position="170"/>
    </location>
</feature>
<reference evidence="2 3" key="1">
    <citation type="submission" date="2014-09" db="EMBL/GenBank/DDBJ databases">
        <title>Sporocytophaga myxococcoides PG-01 genome sequencing.</title>
        <authorList>
            <person name="Liu L."/>
            <person name="Gao P.J."/>
            <person name="Chen G.J."/>
            <person name="Wang L.S."/>
        </authorList>
    </citation>
    <scope>NUCLEOTIDE SEQUENCE [LARGE SCALE GENOMIC DNA]</scope>
    <source>
        <strain evidence="2 3">PG-01</strain>
    </source>
</reference>
<keyword evidence="1" id="KW-1133">Transmembrane helix</keyword>
<dbReference type="Proteomes" id="UP000030185">
    <property type="component" value="Unassembled WGS sequence"/>
</dbReference>
<feature type="transmembrane region" description="Helical" evidence="1">
    <location>
        <begin position="99"/>
        <end position="119"/>
    </location>
</feature>
<feature type="transmembrane region" description="Helical" evidence="1">
    <location>
        <begin position="125"/>
        <end position="146"/>
    </location>
</feature>
<evidence type="ECO:0000313" key="3">
    <source>
        <dbReference type="Proteomes" id="UP000030185"/>
    </source>
</evidence>
<dbReference type="STRING" id="153721.MYP_1092"/>
<accession>A0A098LBT0</accession>
<feature type="transmembrane region" description="Helical" evidence="1">
    <location>
        <begin position="176"/>
        <end position="196"/>
    </location>
</feature>
<feature type="transmembrane region" description="Helical" evidence="1">
    <location>
        <begin position="203"/>
        <end position="223"/>
    </location>
</feature>
<gene>
    <name evidence="2" type="ORF">MYP_1092</name>
</gene>
<keyword evidence="1" id="KW-0472">Membrane</keyword>
<evidence type="ECO:0000256" key="1">
    <source>
        <dbReference type="SAM" id="Phobius"/>
    </source>
</evidence>
<name>A0A098LBT0_9BACT</name>
<feature type="transmembrane region" description="Helical" evidence="1">
    <location>
        <begin position="21"/>
        <end position="44"/>
    </location>
</feature>
<evidence type="ECO:0000313" key="2">
    <source>
        <dbReference type="EMBL" id="GAL83864.1"/>
    </source>
</evidence>
<dbReference type="AlphaFoldDB" id="A0A098LBT0"/>
<sequence length="225" mass="25518">MVTRYKQAKRKFKILKSTATILSVLFHPVILPTYVFACLIFFAPATFSTLSEQGKYYLLLLIFITTCILPIFLMTIFLQLTNRTMNLKAFFMGNRRERIVPYLITAIFYSSLAYFFDAYLHMSGLIIYLVAAIGVTILVLSLITLFYKVSAHATGLSGSVVILVMLSMRFADNDLFYPILTFILISGFVMSSRLFLKAHTGMEIITGVLTGFIVNFCIFYFVLNG</sequence>
<dbReference type="eggNOG" id="COG0671">
    <property type="taxonomic scope" value="Bacteria"/>
</dbReference>
<proteinExistence type="predicted"/>
<dbReference type="OrthoDB" id="9786064at2"/>